<comment type="similarity">
    <text evidence="5">Belongs to the Orn/Lys/Arg decarboxylase class-II family. LysA subfamily.</text>
</comment>
<protein>
    <recommendedName>
        <fullName evidence="5 6">Diaminopimelate decarboxylase</fullName>
        <shortName evidence="5">DAP decarboxylase</shortName>
        <shortName evidence="5">DAPDC</shortName>
        <ecNumber evidence="5 6">4.1.1.20</ecNumber>
    </recommendedName>
</protein>
<dbReference type="RefSeq" id="WP_036928104.1">
    <property type="nucleotide sequence ID" value="NZ_JRPQ01000126.1"/>
</dbReference>
<feature type="binding site" evidence="5">
    <location>
        <position position="305"/>
    </location>
    <ligand>
        <name>substrate</name>
    </ligand>
</feature>
<evidence type="ECO:0000256" key="2">
    <source>
        <dbReference type="ARBA" id="ARBA00022793"/>
    </source>
</evidence>
<evidence type="ECO:0000256" key="7">
    <source>
        <dbReference type="PIRSR" id="PIRSR600183-50"/>
    </source>
</evidence>
<keyword evidence="3 5" id="KW-0663">Pyridoxal phosphate</keyword>
<evidence type="ECO:0000256" key="4">
    <source>
        <dbReference type="ARBA" id="ARBA00023239"/>
    </source>
</evidence>
<dbReference type="InterPro" id="IPR009006">
    <property type="entry name" value="Ala_racemase/Decarboxylase_C"/>
</dbReference>
<keyword evidence="2 5" id="KW-0210">Decarboxylase</keyword>
<feature type="binding site" evidence="5">
    <location>
        <position position="309"/>
    </location>
    <ligand>
        <name>substrate</name>
    </ligand>
</feature>
<feature type="binding site" evidence="5">
    <location>
        <begin position="266"/>
        <end position="269"/>
    </location>
    <ligand>
        <name>pyridoxal 5'-phosphate</name>
        <dbReference type="ChEBI" id="CHEBI:597326"/>
    </ligand>
</feature>
<feature type="binding site" evidence="5">
    <location>
        <position position="228"/>
    </location>
    <ligand>
        <name>pyridoxal 5'-phosphate</name>
        <dbReference type="ChEBI" id="CHEBI:597326"/>
    </ligand>
</feature>
<dbReference type="OrthoDB" id="9802241at2"/>
<dbReference type="PRINTS" id="PR01181">
    <property type="entry name" value="DAPDCRBXLASE"/>
</dbReference>
<keyword evidence="4 5" id="KW-0456">Lyase</keyword>
<feature type="domain" description="Orn/DAP/Arg decarboxylase 2 N-terminal" evidence="9">
    <location>
        <begin position="36"/>
        <end position="273"/>
    </location>
</feature>
<dbReference type="AlphaFoldDB" id="A0A098YR01"/>
<dbReference type="InterPro" id="IPR002986">
    <property type="entry name" value="DAP_deCOOHase_LysA"/>
</dbReference>
<proteinExistence type="inferred from homology"/>
<evidence type="ECO:0000259" key="9">
    <source>
        <dbReference type="Pfam" id="PF02784"/>
    </source>
</evidence>
<comment type="catalytic activity">
    <reaction evidence="5 8">
        <text>meso-2,6-diaminopimelate + H(+) = L-lysine + CO2</text>
        <dbReference type="Rhea" id="RHEA:15101"/>
        <dbReference type="ChEBI" id="CHEBI:15378"/>
        <dbReference type="ChEBI" id="CHEBI:16526"/>
        <dbReference type="ChEBI" id="CHEBI:32551"/>
        <dbReference type="ChEBI" id="CHEBI:57791"/>
        <dbReference type="EC" id="4.1.1.20"/>
    </reaction>
</comment>
<feature type="binding site" evidence="5">
    <location>
        <position position="363"/>
    </location>
    <ligand>
        <name>pyridoxal 5'-phosphate</name>
        <dbReference type="ChEBI" id="CHEBI:597326"/>
    </ligand>
</feature>
<evidence type="ECO:0000256" key="5">
    <source>
        <dbReference type="HAMAP-Rule" id="MF_02120"/>
    </source>
</evidence>
<dbReference type="InterPro" id="IPR022653">
    <property type="entry name" value="De-COase2_pyr-phos_BS"/>
</dbReference>
<dbReference type="EC" id="4.1.1.20" evidence="5 6"/>
<feature type="active site" description="Proton donor" evidence="7">
    <location>
        <position position="334"/>
    </location>
</feature>
<evidence type="ECO:0000256" key="3">
    <source>
        <dbReference type="ARBA" id="ARBA00022898"/>
    </source>
</evidence>
<dbReference type="UniPathway" id="UPA00034">
    <property type="reaction ID" value="UER00027"/>
</dbReference>
<dbReference type="Pfam" id="PF02784">
    <property type="entry name" value="Orn_Arg_deC_N"/>
    <property type="match status" value="1"/>
</dbReference>
<dbReference type="PROSITE" id="PS00878">
    <property type="entry name" value="ODR_DC_2_1"/>
    <property type="match status" value="1"/>
</dbReference>
<dbReference type="PANTHER" id="PTHR43727:SF2">
    <property type="entry name" value="GROUP IV DECARBOXYLASE"/>
    <property type="match status" value="1"/>
</dbReference>
<organism evidence="10 11">
    <name type="scientific">Hoylesella timonensis S9-PR14</name>
    <dbReference type="NCBI Taxonomy" id="1401062"/>
    <lineage>
        <taxon>Bacteria</taxon>
        <taxon>Pseudomonadati</taxon>
        <taxon>Bacteroidota</taxon>
        <taxon>Bacteroidia</taxon>
        <taxon>Bacteroidales</taxon>
        <taxon>Prevotellaceae</taxon>
        <taxon>Hoylesella</taxon>
    </lineage>
</organism>
<dbReference type="SUPFAM" id="SSF51419">
    <property type="entry name" value="PLP-binding barrel"/>
    <property type="match status" value="1"/>
</dbReference>
<evidence type="ECO:0000313" key="10">
    <source>
        <dbReference type="EMBL" id="KGI21759.1"/>
    </source>
</evidence>
<dbReference type="InterPro" id="IPR029066">
    <property type="entry name" value="PLP-binding_barrel"/>
</dbReference>
<evidence type="ECO:0000256" key="8">
    <source>
        <dbReference type="RuleBase" id="RU003738"/>
    </source>
</evidence>
<comment type="subunit">
    <text evidence="5">Homodimer.</text>
</comment>
<dbReference type="Proteomes" id="UP000029723">
    <property type="component" value="Unassembled WGS sequence"/>
</dbReference>
<gene>
    <name evidence="5" type="primary">lysA</name>
    <name evidence="10" type="ORF">HMPREF9304_08515</name>
</gene>
<keyword evidence="5 8" id="KW-0457">Lysine biosynthesis</keyword>
<comment type="function">
    <text evidence="5">Specifically catalyzes the decarboxylation of meso-diaminopimelate (meso-DAP) to L-lysine.</text>
</comment>
<dbReference type="Gene3D" id="3.20.20.10">
    <property type="entry name" value="Alanine racemase"/>
    <property type="match status" value="1"/>
</dbReference>
<evidence type="ECO:0000256" key="6">
    <source>
        <dbReference type="NCBIfam" id="TIGR01048"/>
    </source>
</evidence>
<feature type="modified residue" description="N6-(pyridoxal phosphate)lysine" evidence="5 7">
    <location>
        <position position="49"/>
    </location>
</feature>
<dbReference type="HAMAP" id="MF_02120">
    <property type="entry name" value="LysA"/>
    <property type="match status" value="1"/>
</dbReference>
<dbReference type="CDD" id="cd06828">
    <property type="entry name" value="PLPDE_III_DapDC"/>
    <property type="match status" value="1"/>
</dbReference>
<dbReference type="PANTHER" id="PTHR43727">
    <property type="entry name" value="DIAMINOPIMELATE DECARBOXYLASE"/>
    <property type="match status" value="1"/>
</dbReference>
<dbReference type="FunFam" id="3.20.20.10:FF:000003">
    <property type="entry name" value="Diaminopimelate decarboxylase"/>
    <property type="match status" value="1"/>
</dbReference>
<comment type="caution">
    <text evidence="10">The sequence shown here is derived from an EMBL/GenBank/DDBJ whole genome shotgun (WGS) entry which is preliminary data.</text>
</comment>
<keyword evidence="5" id="KW-0028">Amino-acid biosynthesis</keyword>
<dbReference type="NCBIfam" id="TIGR01048">
    <property type="entry name" value="lysA"/>
    <property type="match status" value="1"/>
</dbReference>
<dbReference type="GO" id="GO:0008836">
    <property type="term" value="F:diaminopimelate decarboxylase activity"/>
    <property type="evidence" value="ECO:0007669"/>
    <property type="project" value="UniProtKB-UniRule"/>
</dbReference>
<dbReference type="GO" id="GO:0009089">
    <property type="term" value="P:lysine biosynthetic process via diaminopimelate"/>
    <property type="evidence" value="ECO:0007669"/>
    <property type="project" value="UniProtKB-UniRule"/>
</dbReference>
<comment type="pathway">
    <text evidence="5 8">Amino-acid biosynthesis; L-lysine biosynthesis via DAP pathway; L-lysine from DL-2,6-diaminopimelate: step 1/1.</text>
</comment>
<evidence type="ECO:0000313" key="11">
    <source>
        <dbReference type="Proteomes" id="UP000029723"/>
    </source>
</evidence>
<dbReference type="Gene3D" id="2.40.37.10">
    <property type="entry name" value="Lyase, Ornithine Decarboxylase, Chain A, domain 1"/>
    <property type="match status" value="1"/>
</dbReference>
<feature type="binding site" evidence="5">
    <location>
        <position position="363"/>
    </location>
    <ligand>
        <name>substrate</name>
    </ligand>
</feature>
<accession>A0A098YR01</accession>
<feature type="binding site" evidence="5">
    <location>
        <position position="335"/>
    </location>
    <ligand>
        <name>substrate</name>
    </ligand>
</feature>
<dbReference type="InterPro" id="IPR000183">
    <property type="entry name" value="Orn/DAP/Arg_de-COase"/>
</dbReference>
<evidence type="ECO:0000256" key="1">
    <source>
        <dbReference type="ARBA" id="ARBA00001933"/>
    </source>
</evidence>
<reference evidence="10 11" key="1">
    <citation type="submission" date="2014-07" db="EMBL/GenBank/DDBJ databases">
        <authorList>
            <person name="McCorrison J."/>
            <person name="Sanka R."/>
            <person name="Torralba M."/>
            <person name="Gillis M."/>
            <person name="Haft D.H."/>
            <person name="Methe B."/>
            <person name="Sutton G."/>
            <person name="Nelson K.E."/>
        </authorList>
    </citation>
    <scope>NUCLEOTIDE SEQUENCE [LARGE SCALE GENOMIC DNA]</scope>
    <source>
        <strain evidence="10 11">S9-PR14</strain>
    </source>
</reference>
<feature type="binding site" evidence="5">
    <location>
        <position position="269"/>
    </location>
    <ligand>
        <name>substrate</name>
    </ligand>
</feature>
<dbReference type="InterPro" id="IPR022644">
    <property type="entry name" value="De-COase2_N"/>
</dbReference>
<comment type="cofactor">
    <cofactor evidence="1 5 7 8">
        <name>pyridoxal 5'-phosphate</name>
        <dbReference type="ChEBI" id="CHEBI:597326"/>
    </cofactor>
</comment>
<dbReference type="PRINTS" id="PR01179">
    <property type="entry name" value="ODADCRBXLASE"/>
</dbReference>
<dbReference type="EMBL" id="JRPQ01000126">
    <property type="protein sequence ID" value="KGI21759.1"/>
    <property type="molecule type" value="Genomic_DNA"/>
</dbReference>
<dbReference type="SUPFAM" id="SSF50621">
    <property type="entry name" value="Alanine racemase C-terminal domain-like"/>
    <property type="match status" value="1"/>
</dbReference>
<sequence>MNALPSAICLNTKQTPYYYYDTQLLHRTLDAIKRETDKHANFEVHYALKANAHPQLLQQISQAGFGADCVSGGEITAALKAGFPANKIVFAGVGKRDEEIRLALQQHIFCFHVESLEELEVVNALAAQEQQVARVALRINPNVGAHTHAHITTGLSENKFGIPLAQMNTAIEACSRLEHITLIGLHFHIGSQITDMSDFVSECQRINELQTELNQHDIHLRYINVGGGLGVNYDDPDGCAIPDFQAYFDTFAQHLHYTEEQTIHFELGRSVVAQCGSLISKVLYIKEGEHKKFCIIDAGMTELLRPALYQAHHKIENRSSQGALETYDVVGPICESSDVMAQDVLLPSCHRGDILAIRSAGAYGESMASQYNGRPLVQGYLSNDFSSEERKI</sequence>
<dbReference type="GO" id="GO:0030170">
    <property type="term" value="F:pyridoxal phosphate binding"/>
    <property type="evidence" value="ECO:0007669"/>
    <property type="project" value="UniProtKB-UniRule"/>
</dbReference>
<name>A0A098YR01_9BACT</name>